<accession>A0A165PSP1</accession>
<dbReference type="AlphaFoldDB" id="A0A165PSP1"/>
<evidence type="ECO:0000313" key="2">
    <source>
        <dbReference type="Proteomes" id="UP000076727"/>
    </source>
</evidence>
<dbReference type="Proteomes" id="UP000076727">
    <property type="component" value="Unassembled WGS sequence"/>
</dbReference>
<name>A0A165PSP1_9APHY</name>
<dbReference type="EMBL" id="KV429065">
    <property type="protein sequence ID" value="KZT68583.1"/>
    <property type="molecule type" value="Genomic_DNA"/>
</dbReference>
<gene>
    <name evidence="1" type="ORF">DAEQUDRAFT_727704</name>
</gene>
<dbReference type="OrthoDB" id="2788229at2759"/>
<reference evidence="1 2" key="1">
    <citation type="journal article" date="2016" name="Mol. Biol. Evol.">
        <title>Comparative Genomics of Early-Diverging Mushroom-Forming Fungi Provides Insights into the Origins of Lignocellulose Decay Capabilities.</title>
        <authorList>
            <person name="Nagy L.G."/>
            <person name="Riley R."/>
            <person name="Tritt A."/>
            <person name="Adam C."/>
            <person name="Daum C."/>
            <person name="Floudas D."/>
            <person name="Sun H."/>
            <person name="Yadav J.S."/>
            <person name="Pangilinan J."/>
            <person name="Larsson K.H."/>
            <person name="Matsuura K."/>
            <person name="Barry K."/>
            <person name="Labutti K."/>
            <person name="Kuo R."/>
            <person name="Ohm R.A."/>
            <person name="Bhattacharya S.S."/>
            <person name="Shirouzu T."/>
            <person name="Yoshinaga Y."/>
            <person name="Martin F.M."/>
            <person name="Grigoriev I.V."/>
            <person name="Hibbett D.S."/>
        </authorList>
    </citation>
    <scope>NUCLEOTIDE SEQUENCE [LARGE SCALE GENOMIC DNA]</scope>
    <source>
        <strain evidence="1 2">L-15889</strain>
    </source>
</reference>
<organism evidence="1 2">
    <name type="scientific">Daedalea quercina L-15889</name>
    <dbReference type="NCBI Taxonomy" id="1314783"/>
    <lineage>
        <taxon>Eukaryota</taxon>
        <taxon>Fungi</taxon>
        <taxon>Dikarya</taxon>
        <taxon>Basidiomycota</taxon>
        <taxon>Agaricomycotina</taxon>
        <taxon>Agaricomycetes</taxon>
        <taxon>Polyporales</taxon>
        <taxon>Fomitopsis</taxon>
    </lineage>
</organism>
<protein>
    <submittedName>
        <fullName evidence="1">Uncharacterized protein</fullName>
    </submittedName>
</protein>
<keyword evidence="2" id="KW-1185">Reference proteome</keyword>
<evidence type="ECO:0000313" key="1">
    <source>
        <dbReference type="EMBL" id="KZT68583.1"/>
    </source>
</evidence>
<sequence>MAVKMRRMCGGITFRYATYSSDSVLHFAQELFDYIIDHLWDNPAALGSAVSYAGPGYLQPCTICKGTYMALP</sequence>
<proteinExistence type="predicted"/>